<reference evidence="2 3" key="3">
    <citation type="submission" date="2017-03" db="EMBL/GenBank/DDBJ databases">
        <authorList>
            <person name="Regsiter A."/>
            <person name="William W."/>
        </authorList>
    </citation>
    <scope>NUCLEOTIDE SEQUENCE [LARGE SCALE GENOMIC DNA]</scope>
    <source>
        <strain evidence="2">PRJEB5721</strain>
    </source>
</reference>
<dbReference type="EMBL" id="CCCS020000034">
    <property type="protein sequence ID" value="CDQ10184.1"/>
    <property type="molecule type" value="Genomic_DNA"/>
</dbReference>
<dbReference type="EMBL" id="LT841305">
    <property type="protein sequence ID" value="SMH64143.1"/>
    <property type="molecule type" value="Genomic_DNA"/>
</dbReference>
<evidence type="ECO:0000313" key="1">
    <source>
        <dbReference type="EMBL" id="CDQ10184.1"/>
    </source>
</evidence>
<reference evidence="1" key="1">
    <citation type="submission" date="2014-03" db="EMBL/GenBank/DDBJ databases">
        <authorList>
            <person name="Genoscope - CEA"/>
        </authorList>
    </citation>
    <scope>NUCLEOTIDE SEQUENCE [LARGE SCALE GENOMIC DNA]</scope>
    <source>
        <strain evidence="1">CF27</strain>
    </source>
</reference>
<gene>
    <name evidence="2" type="ORF">AFERRI_10176</name>
    <name evidence="1" type="ORF">AFERRI_40136</name>
</gene>
<evidence type="ECO:0000313" key="3">
    <source>
        <dbReference type="Proteomes" id="UP000193925"/>
    </source>
</evidence>
<reference evidence="1" key="2">
    <citation type="submission" date="2014-07" db="EMBL/GenBank/DDBJ databases">
        <title>Initial genome analysis of the psychrotolerant acidophile Acidithiobacillus ferrivorans CF27: insights into iron and sulfur oxidation pathways and into biofilm formation.</title>
        <authorList>
            <person name="Talla E."/>
            <person name="Hedrich S."/>
            <person name="Mangenot S."/>
            <person name="Ji B."/>
            <person name="Johnson D.B."/>
            <person name="Barbe V."/>
            <person name="Bonnefoy V."/>
        </authorList>
    </citation>
    <scope>NUCLEOTIDE SEQUENCE [LARGE SCALE GENOMIC DNA]</scope>
    <source>
        <strain evidence="1">CF27</strain>
    </source>
</reference>
<keyword evidence="3" id="KW-1185">Reference proteome</keyword>
<protein>
    <submittedName>
        <fullName evidence="1">Uncharacterized protein</fullName>
    </submittedName>
</protein>
<name>A0A060UUD3_9PROT</name>
<organism evidence="1">
    <name type="scientific">Acidithiobacillus ferrivorans</name>
    <dbReference type="NCBI Taxonomy" id="160808"/>
    <lineage>
        <taxon>Bacteria</taxon>
        <taxon>Pseudomonadati</taxon>
        <taxon>Pseudomonadota</taxon>
        <taxon>Acidithiobacillia</taxon>
        <taxon>Acidithiobacillales</taxon>
        <taxon>Acidithiobacillaceae</taxon>
        <taxon>Acidithiobacillus</taxon>
    </lineage>
</organism>
<proteinExistence type="predicted"/>
<dbReference type="AlphaFoldDB" id="A0A060UUD3"/>
<sequence length="131" mass="13579">MNDALRGAASLTVLGTPTTANLLVHKATKYALLIGDGTRLNKCDLDGGDISIFSRVAADCPGAILVYPVSQAGPSPLGSSGCHLAPLYEDQAVGLRLGAGCEMIVPLAINSGSGQQDLSRKSRFPRRDPIC</sequence>
<evidence type="ECO:0000313" key="2">
    <source>
        <dbReference type="EMBL" id="SMH64143.1"/>
    </source>
</evidence>
<accession>A0A060UUD3</accession>
<dbReference type="Proteomes" id="UP000193925">
    <property type="component" value="Chromosome AFERRI"/>
</dbReference>